<comment type="catalytic activity">
    <reaction evidence="8">
        <text>L-seryl-[protein] + ATP = O-phospho-L-seryl-[protein] + ADP + H(+)</text>
        <dbReference type="Rhea" id="RHEA:17989"/>
        <dbReference type="Rhea" id="RHEA-COMP:9863"/>
        <dbReference type="Rhea" id="RHEA-COMP:11604"/>
        <dbReference type="ChEBI" id="CHEBI:15378"/>
        <dbReference type="ChEBI" id="CHEBI:29999"/>
        <dbReference type="ChEBI" id="CHEBI:30616"/>
        <dbReference type="ChEBI" id="CHEBI:83421"/>
        <dbReference type="ChEBI" id="CHEBI:456216"/>
        <dbReference type="EC" id="2.7.11.1"/>
    </reaction>
</comment>
<dbReference type="RefSeq" id="XP_025511345.1">
    <property type="nucleotide sequence ID" value="XM_025658259.1"/>
</dbReference>
<dbReference type="EC" id="2.7.11.1" evidence="1"/>
<keyword evidence="5 11" id="KW-0418">Kinase</keyword>
<evidence type="ECO:0000256" key="8">
    <source>
        <dbReference type="ARBA" id="ARBA00048679"/>
    </source>
</evidence>
<keyword evidence="2" id="KW-0723">Serine/threonine-protein kinase</keyword>
<dbReference type="SUPFAM" id="SSF56112">
    <property type="entry name" value="Protein kinase-like (PK-like)"/>
    <property type="match status" value="1"/>
</dbReference>
<dbReference type="AlphaFoldDB" id="A0A8G1VK67"/>
<evidence type="ECO:0000256" key="1">
    <source>
        <dbReference type="ARBA" id="ARBA00012513"/>
    </source>
</evidence>
<keyword evidence="6 9" id="KW-0067">ATP-binding</keyword>
<dbReference type="PROSITE" id="PS50011">
    <property type="entry name" value="PROTEIN_KINASE_DOM"/>
    <property type="match status" value="1"/>
</dbReference>
<evidence type="ECO:0000313" key="11">
    <source>
        <dbReference type="EMBL" id="RAH53423.1"/>
    </source>
</evidence>
<evidence type="ECO:0000256" key="6">
    <source>
        <dbReference type="ARBA" id="ARBA00022840"/>
    </source>
</evidence>
<evidence type="ECO:0000256" key="5">
    <source>
        <dbReference type="ARBA" id="ARBA00022777"/>
    </source>
</evidence>
<dbReference type="Proteomes" id="UP000249526">
    <property type="component" value="Unassembled WGS sequence"/>
</dbReference>
<dbReference type="PANTHER" id="PTHR47634:SF9">
    <property type="entry name" value="PROTEIN KINASE DOMAIN-CONTAINING PROTEIN-RELATED"/>
    <property type="match status" value="1"/>
</dbReference>
<keyword evidence="3" id="KW-0808">Transferase</keyword>
<evidence type="ECO:0000256" key="9">
    <source>
        <dbReference type="PROSITE-ProRule" id="PRU10141"/>
    </source>
</evidence>
<dbReference type="Gene3D" id="1.10.510.10">
    <property type="entry name" value="Transferase(Phosphotransferase) domain 1"/>
    <property type="match status" value="2"/>
</dbReference>
<organism evidence="11 12">
    <name type="scientific">Aspergillus piperis CBS 112811</name>
    <dbReference type="NCBI Taxonomy" id="1448313"/>
    <lineage>
        <taxon>Eukaryota</taxon>
        <taxon>Fungi</taxon>
        <taxon>Dikarya</taxon>
        <taxon>Ascomycota</taxon>
        <taxon>Pezizomycotina</taxon>
        <taxon>Eurotiomycetes</taxon>
        <taxon>Eurotiomycetidae</taxon>
        <taxon>Eurotiales</taxon>
        <taxon>Aspergillaceae</taxon>
        <taxon>Aspergillus</taxon>
        <taxon>Aspergillus subgen. Circumdati</taxon>
    </lineage>
</organism>
<evidence type="ECO:0000256" key="2">
    <source>
        <dbReference type="ARBA" id="ARBA00022527"/>
    </source>
</evidence>
<dbReference type="InterPro" id="IPR017441">
    <property type="entry name" value="Protein_kinase_ATP_BS"/>
</dbReference>
<evidence type="ECO:0000256" key="3">
    <source>
        <dbReference type="ARBA" id="ARBA00022679"/>
    </source>
</evidence>
<dbReference type="InterPro" id="IPR051334">
    <property type="entry name" value="SRPK"/>
</dbReference>
<feature type="binding site" evidence="9">
    <location>
        <position position="89"/>
    </location>
    <ligand>
        <name>ATP</name>
        <dbReference type="ChEBI" id="CHEBI:30616"/>
    </ligand>
</feature>
<evidence type="ECO:0000256" key="7">
    <source>
        <dbReference type="ARBA" id="ARBA00047899"/>
    </source>
</evidence>
<evidence type="ECO:0000313" key="12">
    <source>
        <dbReference type="Proteomes" id="UP000249526"/>
    </source>
</evidence>
<name>A0A8G1VK67_9EURO</name>
<gene>
    <name evidence="11" type="ORF">BO85DRAFT_429692</name>
</gene>
<dbReference type="PROSITE" id="PS00107">
    <property type="entry name" value="PROTEIN_KINASE_ATP"/>
    <property type="match status" value="1"/>
</dbReference>
<dbReference type="Pfam" id="PF00069">
    <property type="entry name" value="Pkinase"/>
    <property type="match status" value="1"/>
</dbReference>
<dbReference type="GO" id="GO:0000245">
    <property type="term" value="P:spliceosomal complex assembly"/>
    <property type="evidence" value="ECO:0007669"/>
    <property type="project" value="TreeGrafter"/>
</dbReference>
<dbReference type="SMART" id="SM00220">
    <property type="entry name" value="S_TKc"/>
    <property type="match status" value="1"/>
</dbReference>
<dbReference type="EMBL" id="KZ825077">
    <property type="protein sequence ID" value="RAH53423.1"/>
    <property type="molecule type" value="Genomic_DNA"/>
</dbReference>
<sequence length="311" mass="35574">MKILLQFSRFSRLPVLPRRAMSSSCPILDSTKTIEEERMPAYERGLYYPVKLGDVFHSRYQVISKLGFGANSTVWFGRDLQHHRYIALKVYISSSRGNQEVRVLEHLSRIKSQHPGSSLVRQMIEKFELTGPKDIHQCIVYEPLSTSLLHFQATLDPMSLPEDLLKGALQQLLLALDYPQSEAHVIHTDIQAKNIIIAAKDDSVFREWADGRGPDGCHSDAQLLAEMVAMLGPPPVGLLRKSPRSLEYWDSSGQWKASEKIPSISLDESEEYLEGENKQMFMNFMKKMLRWDPEERQSARELLTDPWLTSS</sequence>
<proteinExistence type="predicted"/>
<dbReference type="GeneID" id="37161661"/>
<dbReference type="InterPro" id="IPR011009">
    <property type="entry name" value="Kinase-like_dom_sf"/>
</dbReference>
<accession>A0A8G1VK67</accession>
<evidence type="ECO:0000259" key="10">
    <source>
        <dbReference type="PROSITE" id="PS50011"/>
    </source>
</evidence>
<dbReference type="InterPro" id="IPR000719">
    <property type="entry name" value="Prot_kinase_dom"/>
</dbReference>
<dbReference type="Gene3D" id="3.30.200.20">
    <property type="entry name" value="Phosphorylase Kinase, domain 1"/>
    <property type="match status" value="1"/>
</dbReference>
<protein>
    <recommendedName>
        <fullName evidence="1">non-specific serine/threonine protein kinase</fullName>
        <ecNumber evidence="1">2.7.11.1</ecNumber>
    </recommendedName>
</protein>
<dbReference type="GO" id="GO:0050684">
    <property type="term" value="P:regulation of mRNA processing"/>
    <property type="evidence" value="ECO:0007669"/>
    <property type="project" value="TreeGrafter"/>
</dbReference>
<feature type="domain" description="Protein kinase" evidence="10">
    <location>
        <begin position="60"/>
        <end position="308"/>
    </location>
</feature>
<dbReference type="PANTHER" id="PTHR47634">
    <property type="entry name" value="PROTEIN KINASE DOMAIN-CONTAINING PROTEIN-RELATED"/>
    <property type="match status" value="1"/>
</dbReference>
<dbReference type="GO" id="GO:0005524">
    <property type="term" value="F:ATP binding"/>
    <property type="evidence" value="ECO:0007669"/>
    <property type="project" value="UniProtKB-UniRule"/>
</dbReference>
<dbReference type="GO" id="GO:0004674">
    <property type="term" value="F:protein serine/threonine kinase activity"/>
    <property type="evidence" value="ECO:0007669"/>
    <property type="project" value="UniProtKB-KW"/>
</dbReference>
<reference evidence="11 12" key="1">
    <citation type="submission" date="2018-02" db="EMBL/GenBank/DDBJ databases">
        <title>The genomes of Aspergillus section Nigri reveals drivers in fungal speciation.</title>
        <authorList>
            <consortium name="DOE Joint Genome Institute"/>
            <person name="Vesth T.C."/>
            <person name="Nybo J."/>
            <person name="Theobald S."/>
            <person name="Brandl J."/>
            <person name="Frisvad J.C."/>
            <person name="Nielsen K.F."/>
            <person name="Lyhne E.K."/>
            <person name="Kogle M.E."/>
            <person name="Kuo A."/>
            <person name="Riley R."/>
            <person name="Clum A."/>
            <person name="Nolan M."/>
            <person name="Lipzen A."/>
            <person name="Salamov A."/>
            <person name="Henrissat B."/>
            <person name="Wiebenga A."/>
            <person name="De vries R.P."/>
            <person name="Grigoriev I.V."/>
            <person name="Mortensen U.H."/>
            <person name="Andersen M.R."/>
            <person name="Baker S.E."/>
        </authorList>
    </citation>
    <scope>NUCLEOTIDE SEQUENCE [LARGE SCALE GENOMIC DNA]</scope>
    <source>
        <strain evidence="11 12">CBS 112811</strain>
    </source>
</reference>
<keyword evidence="4 9" id="KW-0547">Nucleotide-binding</keyword>
<comment type="catalytic activity">
    <reaction evidence="7">
        <text>L-threonyl-[protein] + ATP = O-phospho-L-threonyl-[protein] + ADP + H(+)</text>
        <dbReference type="Rhea" id="RHEA:46608"/>
        <dbReference type="Rhea" id="RHEA-COMP:11060"/>
        <dbReference type="Rhea" id="RHEA-COMP:11605"/>
        <dbReference type="ChEBI" id="CHEBI:15378"/>
        <dbReference type="ChEBI" id="CHEBI:30013"/>
        <dbReference type="ChEBI" id="CHEBI:30616"/>
        <dbReference type="ChEBI" id="CHEBI:61977"/>
        <dbReference type="ChEBI" id="CHEBI:456216"/>
        <dbReference type="EC" id="2.7.11.1"/>
    </reaction>
</comment>
<keyword evidence="12" id="KW-1185">Reference proteome</keyword>
<evidence type="ECO:0000256" key="4">
    <source>
        <dbReference type="ARBA" id="ARBA00022741"/>
    </source>
</evidence>